<evidence type="ECO:0000313" key="2">
    <source>
        <dbReference type="Proteomes" id="UP000188268"/>
    </source>
</evidence>
<name>A0A1R3HM24_COCAP</name>
<dbReference type="Gramene" id="OMO71426">
    <property type="protein sequence ID" value="OMO71426"/>
    <property type="gene ID" value="CCACVL1_18223"/>
</dbReference>
<dbReference type="EMBL" id="AWWV01011623">
    <property type="protein sequence ID" value="OMO71426.1"/>
    <property type="molecule type" value="Genomic_DNA"/>
</dbReference>
<sequence>MESMAPNFVIKVKRLKGEGYDALIYAAGHVAFRPAQCLAPSP</sequence>
<protein>
    <submittedName>
        <fullName evidence="1">Uncharacterized protein</fullName>
    </submittedName>
</protein>
<proteinExistence type="predicted"/>
<keyword evidence="2" id="KW-1185">Reference proteome</keyword>
<organism evidence="1 2">
    <name type="scientific">Corchorus capsularis</name>
    <name type="common">Jute</name>
    <dbReference type="NCBI Taxonomy" id="210143"/>
    <lineage>
        <taxon>Eukaryota</taxon>
        <taxon>Viridiplantae</taxon>
        <taxon>Streptophyta</taxon>
        <taxon>Embryophyta</taxon>
        <taxon>Tracheophyta</taxon>
        <taxon>Spermatophyta</taxon>
        <taxon>Magnoliopsida</taxon>
        <taxon>eudicotyledons</taxon>
        <taxon>Gunneridae</taxon>
        <taxon>Pentapetalae</taxon>
        <taxon>rosids</taxon>
        <taxon>malvids</taxon>
        <taxon>Malvales</taxon>
        <taxon>Malvaceae</taxon>
        <taxon>Grewioideae</taxon>
        <taxon>Apeibeae</taxon>
        <taxon>Corchorus</taxon>
    </lineage>
</organism>
<comment type="caution">
    <text evidence="1">The sequence shown here is derived from an EMBL/GenBank/DDBJ whole genome shotgun (WGS) entry which is preliminary data.</text>
</comment>
<evidence type="ECO:0000313" key="1">
    <source>
        <dbReference type="EMBL" id="OMO71426.1"/>
    </source>
</evidence>
<dbReference type="AlphaFoldDB" id="A0A1R3HM24"/>
<dbReference type="Proteomes" id="UP000188268">
    <property type="component" value="Unassembled WGS sequence"/>
</dbReference>
<gene>
    <name evidence="1" type="ORF">CCACVL1_18223</name>
</gene>
<reference evidence="1 2" key="1">
    <citation type="submission" date="2013-09" db="EMBL/GenBank/DDBJ databases">
        <title>Corchorus capsularis genome sequencing.</title>
        <authorList>
            <person name="Alam M."/>
            <person name="Haque M.S."/>
            <person name="Islam M.S."/>
            <person name="Emdad E.M."/>
            <person name="Islam M.M."/>
            <person name="Ahmed B."/>
            <person name="Halim A."/>
            <person name="Hossen Q.M.M."/>
            <person name="Hossain M.Z."/>
            <person name="Ahmed R."/>
            <person name="Khan M.M."/>
            <person name="Islam R."/>
            <person name="Rashid M.M."/>
            <person name="Khan S.A."/>
            <person name="Rahman M.S."/>
            <person name="Alam M."/>
        </authorList>
    </citation>
    <scope>NUCLEOTIDE SEQUENCE [LARGE SCALE GENOMIC DNA]</scope>
    <source>
        <strain evidence="2">cv. CVL-1</strain>
        <tissue evidence="1">Whole seedling</tissue>
    </source>
</reference>
<accession>A0A1R3HM24</accession>